<keyword evidence="3" id="KW-0963">Cytoplasm</keyword>
<dbReference type="Gene3D" id="1.20.120.340">
    <property type="entry name" value="Flagellar protein FliS"/>
    <property type="match status" value="1"/>
</dbReference>
<proteinExistence type="inferred from homology"/>
<dbReference type="CDD" id="cd16098">
    <property type="entry name" value="FliS"/>
    <property type="match status" value="1"/>
</dbReference>
<evidence type="ECO:0000313" key="7">
    <source>
        <dbReference type="Proteomes" id="UP001410795"/>
    </source>
</evidence>
<evidence type="ECO:0000256" key="2">
    <source>
        <dbReference type="ARBA" id="ARBA00008787"/>
    </source>
</evidence>
<dbReference type="SUPFAM" id="SSF101116">
    <property type="entry name" value="Flagellar export chaperone FliS"/>
    <property type="match status" value="1"/>
</dbReference>
<dbReference type="RefSeq" id="WP_221856304.1">
    <property type="nucleotide sequence ID" value="NZ_BAAAYV010000003.1"/>
</dbReference>
<keyword evidence="5" id="KW-0143">Chaperone</keyword>
<keyword evidence="4" id="KW-1005">Bacterial flagellum biogenesis</keyword>
<comment type="caution">
    <text evidence="6">The sequence shown here is derived from an EMBL/GenBank/DDBJ whole genome shotgun (WGS) entry which is preliminary data.</text>
</comment>
<dbReference type="EMBL" id="BAAAYV010000003">
    <property type="protein sequence ID" value="GAA3649213.1"/>
    <property type="molecule type" value="Genomic_DNA"/>
</dbReference>
<dbReference type="PANTHER" id="PTHR34773:SF1">
    <property type="entry name" value="FLAGELLAR SECRETION CHAPERONE FLIS"/>
    <property type="match status" value="1"/>
</dbReference>
<dbReference type="Proteomes" id="UP001410795">
    <property type="component" value="Unassembled WGS sequence"/>
</dbReference>
<keyword evidence="7" id="KW-1185">Reference proteome</keyword>
<evidence type="ECO:0000256" key="3">
    <source>
        <dbReference type="ARBA" id="ARBA00022490"/>
    </source>
</evidence>
<comment type="similarity">
    <text evidence="2">Belongs to the FliS family.</text>
</comment>
<evidence type="ECO:0000256" key="1">
    <source>
        <dbReference type="ARBA" id="ARBA00004514"/>
    </source>
</evidence>
<comment type="subcellular location">
    <subcellularLocation>
        <location evidence="1">Cytoplasm</location>
        <location evidence="1">Cytosol</location>
    </subcellularLocation>
</comment>
<dbReference type="InterPro" id="IPR036584">
    <property type="entry name" value="FliS_sf"/>
</dbReference>
<evidence type="ECO:0008006" key="8">
    <source>
        <dbReference type="Google" id="ProtNLM"/>
    </source>
</evidence>
<accession>A0ABP7B4T8</accession>
<evidence type="ECO:0000256" key="5">
    <source>
        <dbReference type="ARBA" id="ARBA00023186"/>
    </source>
</evidence>
<organism evidence="6 7">
    <name type="scientific">Microbacterium marinilacus</name>
    <dbReference type="NCBI Taxonomy" id="415209"/>
    <lineage>
        <taxon>Bacteria</taxon>
        <taxon>Bacillati</taxon>
        <taxon>Actinomycetota</taxon>
        <taxon>Actinomycetes</taxon>
        <taxon>Micrococcales</taxon>
        <taxon>Microbacteriaceae</taxon>
        <taxon>Microbacterium</taxon>
    </lineage>
</organism>
<gene>
    <name evidence="6" type="ORF">GCM10022202_06100</name>
</gene>
<evidence type="ECO:0000256" key="4">
    <source>
        <dbReference type="ARBA" id="ARBA00022795"/>
    </source>
</evidence>
<name>A0ABP7B4T8_9MICO</name>
<dbReference type="NCBIfam" id="TIGR00208">
    <property type="entry name" value="fliS"/>
    <property type="match status" value="1"/>
</dbReference>
<reference evidence="7" key="1">
    <citation type="journal article" date="2019" name="Int. J. Syst. Evol. Microbiol.">
        <title>The Global Catalogue of Microorganisms (GCM) 10K type strain sequencing project: providing services to taxonomists for standard genome sequencing and annotation.</title>
        <authorList>
            <consortium name="The Broad Institute Genomics Platform"/>
            <consortium name="The Broad Institute Genome Sequencing Center for Infectious Disease"/>
            <person name="Wu L."/>
            <person name="Ma J."/>
        </authorList>
    </citation>
    <scope>NUCLEOTIDE SEQUENCE [LARGE SCALE GENOMIC DNA]</scope>
    <source>
        <strain evidence="7">JCM 16546</strain>
    </source>
</reference>
<dbReference type="InterPro" id="IPR003713">
    <property type="entry name" value="FliS"/>
</dbReference>
<dbReference type="Pfam" id="PF02561">
    <property type="entry name" value="FliS"/>
    <property type="match status" value="1"/>
</dbReference>
<sequence length="154" mass="16432">MNDLAPAPAARAGVAQLRAAQQRYQADAVMSAAPERLLTMLYDRLLLDIERGEAAQRAGEWQEANAQLQHAQSIVAELTASLTDAWDGAAGLRGVYAFLTTTLVGANLGRDPERTRSCRDLVAPLREAWHAAAQQVAAANARPVSSAFPAQARA</sequence>
<dbReference type="PANTHER" id="PTHR34773">
    <property type="entry name" value="FLAGELLAR SECRETION CHAPERONE FLIS"/>
    <property type="match status" value="1"/>
</dbReference>
<evidence type="ECO:0000313" key="6">
    <source>
        <dbReference type="EMBL" id="GAA3649213.1"/>
    </source>
</evidence>
<protein>
    <recommendedName>
        <fullName evidence="8">Flagellar export chaperone FliS</fullName>
    </recommendedName>
</protein>